<dbReference type="GO" id="GO:0005778">
    <property type="term" value="C:peroxisomal membrane"/>
    <property type="evidence" value="ECO:0007669"/>
    <property type="project" value="UniProtKB-SubCell"/>
</dbReference>
<evidence type="ECO:0000256" key="5">
    <source>
        <dbReference type="ARBA" id="ARBA00022448"/>
    </source>
</evidence>
<keyword evidence="10" id="KW-0653">Protein transport</keyword>
<dbReference type="GO" id="GO:0008270">
    <property type="term" value="F:zinc ion binding"/>
    <property type="evidence" value="ECO:0007669"/>
    <property type="project" value="UniProtKB-KW"/>
</dbReference>
<dbReference type="Proteomes" id="UP000189580">
    <property type="component" value="Chromosome a"/>
</dbReference>
<evidence type="ECO:0000256" key="11">
    <source>
        <dbReference type="ARBA" id="ARBA00022989"/>
    </source>
</evidence>
<evidence type="ECO:0000256" key="1">
    <source>
        <dbReference type="ARBA" id="ARBA00004585"/>
    </source>
</evidence>
<evidence type="ECO:0000259" key="16">
    <source>
        <dbReference type="Pfam" id="PF04757"/>
    </source>
</evidence>
<accession>A0A167D1W9</accession>
<feature type="domain" description="Pex N-terminal" evidence="16">
    <location>
        <begin position="26"/>
        <end position="298"/>
    </location>
</feature>
<evidence type="ECO:0000256" key="4">
    <source>
        <dbReference type="ARBA" id="ARBA00018980"/>
    </source>
</evidence>
<keyword evidence="11" id="KW-1133">Transmembrane helix</keyword>
<comment type="similarity">
    <text evidence="3">Belongs to the pex2/pex10/pex12 family.</text>
</comment>
<comment type="subcellular location">
    <subcellularLocation>
        <location evidence="1">Peroxisome membrane</location>
        <topology evidence="1">Multi-pass membrane protein</topology>
    </subcellularLocation>
</comment>
<dbReference type="GeneID" id="30037680"/>
<evidence type="ECO:0000256" key="9">
    <source>
        <dbReference type="ARBA" id="ARBA00022833"/>
    </source>
</evidence>
<sequence>MDYFSSLNANSLDPDTPTIFELLSAKQLQDLISPSLRYIITFYAQRNPQYLLKIANRYDELYLLLMGLVEYYHLKNWNSSFTEKFYGIKRTRNLATGASLNTRLAAPAQFEKHRRLTKKQVLGSLFFVMVLPYIKEKLDARHEMLKGRYMFRSAEQDRIRAYESGQLKQKVQFEFDQILLKWYPTVTMLESSASLAFYLFYLFSKTSSSGPADFLLGMKYSRMSQYDYQLHDKPVVPSLIADSDGDNDVANSFGDKLVDLITTTQGLVKVKDITLSGLSFALPTSMFLLKFLEWWNASDFARQLSKKTRGNGTEDENLPVPDYPQARTGSGLCPLCSQPLTNPTAIETGTVFCYLCIYRHLESGNAQTGGRCPVTGQRLLGCKYSPEKEGWEVSGLRRLVL</sequence>
<dbReference type="Pfam" id="PF04757">
    <property type="entry name" value="Pex2_Pex12"/>
    <property type="match status" value="1"/>
</dbReference>
<comment type="subunit">
    <text evidence="15">Component of the PEX2-PEX10-PEX12 retrotranslocation channel, composed of PEX2, PEX10 and PEX12.</text>
</comment>
<dbReference type="KEGG" id="slb:AWJ20_627"/>
<protein>
    <recommendedName>
        <fullName evidence="4">Peroxisome assembly protein 12</fullName>
    </recommendedName>
    <alternativeName>
        <fullName evidence="14">Peroxin-12</fullName>
    </alternativeName>
</protein>
<dbReference type="InterPro" id="IPR017375">
    <property type="entry name" value="PEX12"/>
</dbReference>
<dbReference type="EMBL" id="CP014501">
    <property type="protein sequence ID" value="ANB12376.1"/>
    <property type="molecule type" value="Genomic_DNA"/>
</dbReference>
<evidence type="ECO:0000256" key="15">
    <source>
        <dbReference type="ARBA" id="ARBA00034505"/>
    </source>
</evidence>
<dbReference type="InterPro" id="IPR013083">
    <property type="entry name" value="Znf_RING/FYVE/PHD"/>
</dbReference>
<dbReference type="PANTHER" id="PTHR12888:SF0">
    <property type="entry name" value="PEROXISOME ASSEMBLY PROTEIN 12"/>
    <property type="match status" value="1"/>
</dbReference>
<dbReference type="GO" id="GO:0004842">
    <property type="term" value="F:ubiquitin-protein transferase activity"/>
    <property type="evidence" value="ECO:0007669"/>
    <property type="project" value="TreeGrafter"/>
</dbReference>
<dbReference type="GO" id="GO:0016874">
    <property type="term" value="F:ligase activity"/>
    <property type="evidence" value="ECO:0007669"/>
    <property type="project" value="UniProtKB-KW"/>
</dbReference>
<keyword evidence="5" id="KW-0813">Transport</keyword>
<dbReference type="InterPro" id="IPR006845">
    <property type="entry name" value="Pex_N"/>
</dbReference>
<evidence type="ECO:0000256" key="8">
    <source>
        <dbReference type="ARBA" id="ARBA00022771"/>
    </source>
</evidence>
<evidence type="ECO:0000256" key="7">
    <source>
        <dbReference type="ARBA" id="ARBA00022723"/>
    </source>
</evidence>
<dbReference type="GO" id="GO:0016562">
    <property type="term" value="P:protein import into peroxisome matrix, receptor recycling"/>
    <property type="evidence" value="ECO:0007669"/>
    <property type="project" value="UniProtKB-ARBA"/>
</dbReference>
<dbReference type="OrthoDB" id="107372at2759"/>
<organism evidence="17 18">
    <name type="scientific">Sugiyamaella lignohabitans</name>
    <dbReference type="NCBI Taxonomy" id="796027"/>
    <lineage>
        <taxon>Eukaryota</taxon>
        <taxon>Fungi</taxon>
        <taxon>Dikarya</taxon>
        <taxon>Ascomycota</taxon>
        <taxon>Saccharomycotina</taxon>
        <taxon>Dipodascomycetes</taxon>
        <taxon>Dipodascales</taxon>
        <taxon>Trichomonascaceae</taxon>
        <taxon>Sugiyamaella</taxon>
    </lineage>
</organism>
<keyword evidence="17" id="KW-0436">Ligase</keyword>
<keyword evidence="12" id="KW-0472">Membrane</keyword>
<dbReference type="RefSeq" id="XP_018734853.1">
    <property type="nucleotide sequence ID" value="XM_018882578.1"/>
</dbReference>
<evidence type="ECO:0000256" key="14">
    <source>
        <dbReference type="ARBA" id="ARBA00029692"/>
    </source>
</evidence>
<proteinExistence type="inferred from homology"/>
<name>A0A167D1W9_9ASCO</name>
<evidence type="ECO:0000256" key="10">
    <source>
        <dbReference type="ARBA" id="ARBA00022927"/>
    </source>
</evidence>
<evidence type="ECO:0000256" key="6">
    <source>
        <dbReference type="ARBA" id="ARBA00022692"/>
    </source>
</evidence>
<reference evidence="17 18" key="1">
    <citation type="submission" date="2016-02" db="EMBL/GenBank/DDBJ databases">
        <title>Complete genome sequence and transcriptome regulation of the pentose utilising yeast Sugiyamaella lignohabitans.</title>
        <authorList>
            <person name="Bellasio M."/>
            <person name="Peymann A."/>
            <person name="Valli M."/>
            <person name="Sipitzky M."/>
            <person name="Graf A."/>
            <person name="Sauer M."/>
            <person name="Marx H."/>
            <person name="Mattanovich D."/>
        </authorList>
    </citation>
    <scope>NUCLEOTIDE SEQUENCE [LARGE SCALE GENOMIC DNA]</scope>
    <source>
        <strain evidence="17 18">CBS 10342</strain>
    </source>
</reference>
<keyword evidence="18" id="KW-1185">Reference proteome</keyword>
<dbReference type="Gene3D" id="3.30.40.10">
    <property type="entry name" value="Zinc/RING finger domain, C3HC4 (zinc finger)"/>
    <property type="match status" value="1"/>
</dbReference>
<dbReference type="GO" id="GO:0006513">
    <property type="term" value="P:protein monoubiquitination"/>
    <property type="evidence" value="ECO:0007669"/>
    <property type="project" value="TreeGrafter"/>
</dbReference>
<gene>
    <name evidence="17" type="primary">PEX12</name>
    <name evidence="17" type="ORF">AWJ20_627</name>
</gene>
<keyword evidence="13" id="KW-0576">Peroxisome</keyword>
<evidence type="ECO:0000256" key="3">
    <source>
        <dbReference type="ARBA" id="ARBA00008704"/>
    </source>
</evidence>
<evidence type="ECO:0000256" key="2">
    <source>
        <dbReference type="ARBA" id="ARBA00004906"/>
    </source>
</evidence>
<keyword evidence="9" id="KW-0862">Zinc</keyword>
<evidence type="ECO:0000256" key="12">
    <source>
        <dbReference type="ARBA" id="ARBA00023136"/>
    </source>
</evidence>
<dbReference type="AlphaFoldDB" id="A0A167D1W9"/>
<evidence type="ECO:0000256" key="13">
    <source>
        <dbReference type="ARBA" id="ARBA00023140"/>
    </source>
</evidence>
<dbReference type="GO" id="GO:1990429">
    <property type="term" value="C:peroxisomal importomer complex"/>
    <property type="evidence" value="ECO:0007669"/>
    <property type="project" value="TreeGrafter"/>
</dbReference>
<keyword evidence="6" id="KW-0812">Transmembrane</keyword>
<evidence type="ECO:0000313" key="17">
    <source>
        <dbReference type="EMBL" id="ANB12376.1"/>
    </source>
</evidence>
<evidence type="ECO:0000313" key="18">
    <source>
        <dbReference type="Proteomes" id="UP000189580"/>
    </source>
</evidence>
<keyword evidence="7" id="KW-0479">Metal-binding</keyword>
<dbReference type="PIRSF" id="PIRSF038074">
    <property type="entry name" value="Peroxisome_assembly_p12"/>
    <property type="match status" value="1"/>
</dbReference>
<dbReference type="PANTHER" id="PTHR12888">
    <property type="entry name" value="PEROXISOME ASSEMBLY PROTEIN 12 PEROXIN-12"/>
    <property type="match status" value="1"/>
</dbReference>
<comment type="pathway">
    <text evidence="2">Protein modification; protein ubiquitination.</text>
</comment>
<keyword evidence="8" id="KW-0863">Zinc-finger</keyword>
<dbReference type="SUPFAM" id="SSF57850">
    <property type="entry name" value="RING/U-box"/>
    <property type="match status" value="1"/>
</dbReference>